<sequence length="748" mass="81345">MRVINSFATAVHRLRRERGMSVRDIAHAVGYSESYLSKMLHGHRRLSPEAVKAIDSALRADGELERIAREQDAGRRPPARPMQLPAAAADFVGREEFLHQLDTALITQARPGTAVTAVIEGVFWVGKTELALQWAARVQGRFPGGCLFADMRGLAPGTAAEPNEVLDAFLHALGAGPDALRGSIDDRAASYRSLLAQRPAVVVLDNVANYDQVRHLLPGAGSAVVVTSREHQPGLLLHTGGLHLELPPLSEQEALSLLGRRIGDARVMAERRAAEAVVQRCGRLPMAVLIAAEHIRQRHHGSLTGLAEELAADARRLDLFASPEPSVSIHAVVDLSYLALPPQARRVFRLLGFSPAWLASVESTAALTGLSGERSRAMLEVLRHAHLLDNAHGGRLRMNDLLRAYAHQRAVVEEPLSELERAHDRVLNWYLATAWHAGNALAPGWSGRELAAGDKAGIEPLRFDNGGYDAAIAWCDAEAETAIHIARQARSHVARDAAWALPTLFLPYFYVTKNWGTWLTAATDGLAAARRDGSARGVAWCLHSLGWAQHELGRTEEAINHLREAMRLRGDDERVRAWTLFALGAALMAGGERAEAGECLAEAQDLFAGQEFDLGLAFTGATLAHVHQAAGDIAAATRAAADALAHAQKVAVPPVLGLVHHQYGMLLLQQRRYRAALTQFDAALRLRRVSRERWAEAETLVARAEALVKLGDVPLARSCYHEAASIFESLHDPRTLDVRARAAKLDTL</sequence>
<dbReference type="CDD" id="cd00093">
    <property type="entry name" value="HTH_XRE"/>
    <property type="match status" value="1"/>
</dbReference>
<evidence type="ECO:0000313" key="2">
    <source>
        <dbReference type="EMBL" id="UQS26055.1"/>
    </source>
</evidence>
<dbReference type="SMART" id="SM00028">
    <property type="entry name" value="TPR"/>
    <property type="match status" value="4"/>
</dbReference>
<dbReference type="InterPro" id="IPR011990">
    <property type="entry name" value="TPR-like_helical_dom_sf"/>
</dbReference>
<dbReference type="InterPro" id="IPR001387">
    <property type="entry name" value="Cro/C1-type_HTH"/>
</dbReference>
<dbReference type="Gene3D" id="3.40.50.300">
    <property type="entry name" value="P-loop containing nucleotide triphosphate hydrolases"/>
    <property type="match status" value="1"/>
</dbReference>
<dbReference type="RefSeq" id="WP_116111117.1">
    <property type="nucleotide sequence ID" value="NZ_CP091196.1"/>
</dbReference>
<evidence type="ECO:0000259" key="1">
    <source>
        <dbReference type="PROSITE" id="PS50943"/>
    </source>
</evidence>
<dbReference type="Pfam" id="PF13560">
    <property type="entry name" value="HTH_31"/>
    <property type="match status" value="1"/>
</dbReference>
<dbReference type="InterPro" id="IPR027417">
    <property type="entry name" value="P-loop_NTPase"/>
</dbReference>
<evidence type="ECO:0000313" key="3">
    <source>
        <dbReference type="Proteomes" id="UP000830158"/>
    </source>
</evidence>
<protein>
    <submittedName>
        <fullName evidence="2">Helix-turn-helix domain-containing protein</fullName>
    </submittedName>
</protein>
<organism evidence="2 3">
    <name type="scientific">Amycolatopsis thermalba</name>
    <dbReference type="NCBI Taxonomy" id="944492"/>
    <lineage>
        <taxon>Bacteria</taxon>
        <taxon>Bacillati</taxon>
        <taxon>Actinomycetota</taxon>
        <taxon>Actinomycetes</taxon>
        <taxon>Pseudonocardiales</taxon>
        <taxon>Pseudonocardiaceae</taxon>
        <taxon>Amycolatopsis</taxon>
    </lineage>
</organism>
<keyword evidence="3" id="KW-1185">Reference proteome</keyword>
<dbReference type="EMBL" id="CP091196">
    <property type="protein sequence ID" value="UQS26055.1"/>
    <property type="molecule type" value="Genomic_DNA"/>
</dbReference>
<feature type="domain" description="HTH cro/C1-type" evidence="1">
    <location>
        <begin position="11"/>
        <end position="64"/>
    </location>
</feature>
<proteinExistence type="predicted"/>
<dbReference type="Pfam" id="PF13181">
    <property type="entry name" value="TPR_8"/>
    <property type="match status" value="1"/>
</dbReference>
<dbReference type="Proteomes" id="UP000830158">
    <property type="component" value="Chromosome"/>
</dbReference>
<dbReference type="PANTHER" id="PTHR47691">
    <property type="entry name" value="REGULATOR-RELATED"/>
    <property type="match status" value="1"/>
</dbReference>
<gene>
    <name evidence="2" type="ORF">L1857_26200</name>
</gene>
<name>A0ABY4P144_9PSEU</name>
<dbReference type="Gene3D" id="1.10.260.40">
    <property type="entry name" value="lambda repressor-like DNA-binding domains"/>
    <property type="match status" value="1"/>
</dbReference>
<dbReference type="SMART" id="SM00530">
    <property type="entry name" value="HTH_XRE"/>
    <property type="match status" value="1"/>
</dbReference>
<dbReference type="Gene3D" id="1.25.40.10">
    <property type="entry name" value="Tetratricopeptide repeat domain"/>
    <property type="match status" value="1"/>
</dbReference>
<dbReference type="PANTHER" id="PTHR47691:SF3">
    <property type="entry name" value="HTH-TYPE TRANSCRIPTIONAL REGULATOR RV0890C-RELATED"/>
    <property type="match status" value="1"/>
</dbReference>
<dbReference type="InterPro" id="IPR010982">
    <property type="entry name" value="Lambda_DNA-bd_dom_sf"/>
</dbReference>
<dbReference type="SUPFAM" id="SSF47413">
    <property type="entry name" value="lambda repressor-like DNA-binding domains"/>
    <property type="match status" value="1"/>
</dbReference>
<dbReference type="PROSITE" id="PS50943">
    <property type="entry name" value="HTH_CROC1"/>
    <property type="match status" value="1"/>
</dbReference>
<dbReference type="SUPFAM" id="SSF48452">
    <property type="entry name" value="TPR-like"/>
    <property type="match status" value="1"/>
</dbReference>
<dbReference type="SUPFAM" id="SSF52540">
    <property type="entry name" value="P-loop containing nucleoside triphosphate hydrolases"/>
    <property type="match status" value="1"/>
</dbReference>
<dbReference type="InterPro" id="IPR019734">
    <property type="entry name" value="TPR_rpt"/>
</dbReference>
<reference evidence="2" key="1">
    <citation type="submission" date="2022-01" db="EMBL/GenBank/DDBJ databases">
        <title>PSI-footprinting approach for the identification of protein synthesis inhibitor producers.</title>
        <authorList>
            <person name="Handel F."/>
            <person name="Kulik A."/>
            <person name="Wex K.W."/>
            <person name="Berscheid A."/>
            <person name="Saur J.S."/>
            <person name="Winkler A."/>
            <person name="Wibberg D."/>
            <person name="Kalinowski J."/>
            <person name="Broetz-Oesterhelt H."/>
            <person name="Mast Y."/>
        </authorList>
    </citation>
    <scope>NUCLEOTIDE SEQUENCE</scope>
    <source>
        <strain evidence="2">KNN 49.3e</strain>
    </source>
</reference>
<accession>A0ABY4P144</accession>